<evidence type="ECO:0000256" key="5">
    <source>
        <dbReference type="ARBA" id="ARBA00022989"/>
    </source>
</evidence>
<dbReference type="Proteomes" id="UP001236652">
    <property type="component" value="Chromosome"/>
</dbReference>
<keyword evidence="3" id="KW-1003">Cell membrane</keyword>
<proteinExistence type="predicted"/>
<dbReference type="Pfam" id="PF00083">
    <property type="entry name" value="Sugar_tr"/>
    <property type="match status" value="1"/>
</dbReference>
<feature type="transmembrane region" description="Helical" evidence="7">
    <location>
        <begin position="310"/>
        <end position="330"/>
    </location>
</feature>
<sequence>MEVIQNKGIRQNLMTFITLVCINVFVGSMVGLERTVLPVLAKEEFGIASVTASLAFIISFGLTKALMNLIAGQLADRFGRKSLLIIGWIVASFVPCLIIIADVWWIIILANVLLGLSQGLTWSMTVNMKIDLAKDNQKGIAVGMNEFAGYMGLSLTALFSGYMMARYSTRPEPFLIGFLIAGIGLILSILIKDMQSIPATKSAGKPSFKHVFLKTSFLNRNLSTSSIIGLMTNFKDGVAWGLFPLFFATTPLTGSQMSLVIAIYPASWGIFQLVTGPLSDKWGRKWLIISGVILQIAGLLGILYGNHFSLWLIASLLLGIGTALVYPTLIASISDVASPTWRATSLGVYRFWRDSGYAVGALTGGIIADYFGIGNALLFTAFLLIGTLFIALVRLSETNVYKNDAL</sequence>
<dbReference type="InterPro" id="IPR036259">
    <property type="entry name" value="MFS_trans_sf"/>
</dbReference>
<dbReference type="InterPro" id="IPR050171">
    <property type="entry name" value="MFS_Transporters"/>
</dbReference>
<keyword evidence="2" id="KW-0813">Transport</keyword>
<evidence type="ECO:0000313" key="9">
    <source>
        <dbReference type="EMBL" id="WIF96262.1"/>
    </source>
</evidence>
<keyword evidence="6 7" id="KW-0472">Membrane</keyword>
<dbReference type="InterPro" id="IPR020846">
    <property type="entry name" value="MFS_dom"/>
</dbReference>
<dbReference type="CDD" id="cd17325">
    <property type="entry name" value="MFS_MdtG_SLC18_like"/>
    <property type="match status" value="1"/>
</dbReference>
<feature type="transmembrane region" description="Helical" evidence="7">
    <location>
        <begin position="52"/>
        <end position="71"/>
    </location>
</feature>
<feature type="domain" description="Major facilitator superfamily (MFS) profile" evidence="8">
    <location>
        <begin position="1"/>
        <end position="399"/>
    </location>
</feature>
<organism evidence="9 10">
    <name type="scientific">Pontibacillus chungwhensis</name>
    <dbReference type="NCBI Taxonomy" id="265426"/>
    <lineage>
        <taxon>Bacteria</taxon>
        <taxon>Bacillati</taxon>
        <taxon>Bacillota</taxon>
        <taxon>Bacilli</taxon>
        <taxon>Bacillales</taxon>
        <taxon>Bacillaceae</taxon>
        <taxon>Pontibacillus</taxon>
    </lineage>
</organism>
<keyword evidence="10" id="KW-1185">Reference proteome</keyword>
<dbReference type="RefSeq" id="WP_284526479.1">
    <property type="nucleotide sequence ID" value="NZ_CP126446.1"/>
</dbReference>
<feature type="transmembrane region" description="Helical" evidence="7">
    <location>
        <begin position="147"/>
        <end position="167"/>
    </location>
</feature>
<reference evidence="9 10" key="1">
    <citation type="submission" date="2023-05" db="EMBL/GenBank/DDBJ databases">
        <title>Comparative genomics reveals the evidence of polycyclic aromatic hydrocarbons degradation in moderately halophilic genus Pontibacillus.</title>
        <authorList>
            <person name="Yang H."/>
            <person name="Qian Z."/>
        </authorList>
    </citation>
    <scope>NUCLEOTIDE SEQUENCE [LARGE SCALE GENOMIC DNA]</scope>
    <source>
        <strain evidence="10">HN14</strain>
    </source>
</reference>
<dbReference type="InterPro" id="IPR011701">
    <property type="entry name" value="MFS"/>
</dbReference>
<dbReference type="PROSITE" id="PS00216">
    <property type="entry name" value="SUGAR_TRANSPORT_1"/>
    <property type="match status" value="2"/>
</dbReference>
<evidence type="ECO:0000256" key="1">
    <source>
        <dbReference type="ARBA" id="ARBA00004651"/>
    </source>
</evidence>
<dbReference type="PANTHER" id="PTHR23517">
    <property type="entry name" value="RESISTANCE PROTEIN MDTM, PUTATIVE-RELATED-RELATED"/>
    <property type="match status" value="1"/>
</dbReference>
<dbReference type="Pfam" id="PF07690">
    <property type="entry name" value="MFS_1"/>
    <property type="match status" value="1"/>
</dbReference>
<evidence type="ECO:0000256" key="2">
    <source>
        <dbReference type="ARBA" id="ARBA00022448"/>
    </source>
</evidence>
<dbReference type="Gene3D" id="1.20.1250.20">
    <property type="entry name" value="MFS general substrate transporter like domains"/>
    <property type="match status" value="2"/>
</dbReference>
<evidence type="ECO:0000259" key="8">
    <source>
        <dbReference type="PROSITE" id="PS50850"/>
    </source>
</evidence>
<name>A0ABY8URZ0_9BACI</name>
<feature type="transmembrane region" description="Helical" evidence="7">
    <location>
        <begin position="106"/>
        <end position="126"/>
    </location>
</feature>
<dbReference type="PANTHER" id="PTHR23517:SF3">
    <property type="entry name" value="INTEGRAL MEMBRANE TRANSPORT PROTEIN"/>
    <property type="match status" value="1"/>
</dbReference>
<feature type="transmembrane region" description="Helical" evidence="7">
    <location>
        <begin position="12"/>
        <end position="32"/>
    </location>
</feature>
<evidence type="ECO:0000313" key="10">
    <source>
        <dbReference type="Proteomes" id="UP001236652"/>
    </source>
</evidence>
<feature type="transmembrane region" description="Helical" evidence="7">
    <location>
        <begin position="377"/>
        <end position="395"/>
    </location>
</feature>
<dbReference type="InterPro" id="IPR005829">
    <property type="entry name" value="Sugar_transporter_CS"/>
</dbReference>
<keyword evidence="5 7" id="KW-1133">Transmembrane helix</keyword>
<keyword evidence="4 7" id="KW-0812">Transmembrane</keyword>
<dbReference type="SUPFAM" id="SSF103473">
    <property type="entry name" value="MFS general substrate transporter"/>
    <property type="match status" value="1"/>
</dbReference>
<evidence type="ECO:0000256" key="6">
    <source>
        <dbReference type="ARBA" id="ARBA00023136"/>
    </source>
</evidence>
<feature type="transmembrane region" description="Helical" evidence="7">
    <location>
        <begin position="83"/>
        <end position="100"/>
    </location>
</feature>
<dbReference type="InterPro" id="IPR005828">
    <property type="entry name" value="MFS_sugar_transport-like"/>
</dbReference>
<gene>
    <name evidence="9" type="ORF">QNI29_10885</name>
</gene>
<evidence type="ECO:0000256" key="7">
    <source>
        <dbReference type="SAM" id="Phobius"/>
    </source>
</evidence>
<feature type="transmembrane region" description="Helical" evidence="7">
    <location>
        <begin position="286"/>
        <end position="304"/>
    </location>
</feature>
<dbReference type="PROSITE" id="PS50850">
    <property type="entry name" value="MFS"/>
    <property type="match status" value="1"/>
</dbReference>
<feature type="transmembrane region" description="Helical" evidence="7">
    <location>
        <begin position="173"/>
        <end position="191"/>
    </location>
</feature>
<evidence type="ECO:0000256" key="3">
    <source>
        <dbReference type="ARBA" id="ARBA00022475"/>
    </source>
</evidence>
<protein>
    <submittedName>
        <fullName evidence="9">MFS transporter</fullName>
    </submittedName>
</protein>
<comment type="subcellular location">
    <subcellularLocation>
        <location evidence="1">Cell membrane</location>
        <topology evidence="1">Multi-pass membrane protein</topology>
    </subcellularLocation>
</comment>
<evidence type="ECO:0000256" key="4">
    <source>
        <dbReference type="ARBA" id="ARBA00022692"/>
    </source>
</evidence>
<dbReference type="EMBL" id="CP126446">
    <property type="protein sequence ID" value="WIF96262.1"/>
    <property type="molecule type" value="Genomic_DNA"/>
</dbReference>
<accession>A0ABY8URZ0</accession>